<dbReference type="EMBL" id="AOIW01000029">
    <property type="protein sequence ID" value="ELZ35989.1"/>
    <property type="molecule type" value="Genomic_DNA"/>
</dbReference>
<keyword evidence="4 6" id="KW-1133">Transmembrane helix</keyword>
<feature type="transmembrane region" description="Helical" evidence="6">
    <location>
        <begin position="12"/>
        <end position="38"/>
    </location>
</feature>
<gene>
    <name evidence="7" type="ORF">C473_02570</name>
</gene>
<evidence type="ECO:0000313" key="7">
    <source>
        <dbReference type="EMBL" id="ELZ35989.1"/>
    </source>
</evidence>
<reference evidence="7 8" key="1">
    <citation type="journal article" date="2014" name="PLoS Genet.">
        <title>Phylogenetically driven sequencing of extremely halophilic archaea reveals strategies for static and dynamic osmo-response.</title>
        <authorList>
            <person name="Becker E.A."/>
            <person name="Seitzer P.M."/>
            <person name="Tritt A."/>
            <person name="Larsen D."/>
            <person name="Krusor M."/>
            <person name="Yao A.I."/>
            <person name="Wu D."/>
            <person name="Madern D."/>
            <person name="Eisen J.A."/>
            <person name="Darling A.E."/>
            <person name="Facciotti M.T."/>
        </authorList>
    </citation>
    <scope>NUCLEOTIDE SEQUENCE [LARGE SCALE GENOMIC DNA]</scope>
    <source>
        <strain evidence="7 8">JCM 10247</strain>
    </source>
</reference>
<dbReference type="PATRIC" id="fig|1227486.3.peg.428"/>
<evidence type="ECO:0000256" key="1">
    <source>
        <dbReference type="ARBA" id="ARBA00004651"/>
    </source>
</evidence>
<evidence type="ECO:0000256" key="5">
    <source>
        <dbReference type="ARBA" id="ARBA00023136"/>
    </source>
</evidence>
<comment type="caution">
    <text evidence="7">The sequence shown here is derived from an EMBL/GenBank/DDBJ whole genome shotgun (WGS) entry which is preliminary data.</text>
</comment>
<keyword evidence="3 6" id="KW-0812">Transmembrane</keyword>
<protein>
    <submittedName>
        <fullName evidence="7">Polysaccharide biosynthesis protein</fullName>
    </submittedName>
</protein>
<proteinExistence type="predicted"/>
<evidence type="ECO:0000256" key="6">
    <source>
        <dbReference type="SAM" id="Phobius"/>
    </source>
</evidence>
<feature type="transmembrane region" description="Helical" evidence="6">
    <location>
        <begin position="59"/>
        <end position="77"/>
    </location>
</feature>
<keyword evidence="5 6" id="KW-0472">Membrane</keyword>
<evidence type="ECO:0000256" key="3">
    <source>
        <dbReference type="ARBA" id="ARBA00022692"/>
    </source>
</evidence>
<comment type="subcellular location">
    <subcellularLocation>
        <location evidence="1">Cell membrane</location>
        <topology evidence="1">Multi-pass membrane protein</topology>
    </subcellularLocation>
</comment>
<dbReference type="GO" id="GO:0005886">
    <property type="term" value="C:plasma membrane"/>
    <property type="evidence" value="ECO:0007669"/>
    <property type="project" value="UniProtKB-SubCell"/>
</dbReference>
<evidence type="ECO:0000256" key="4">
    <source>
        <dbReference type="ARBA" id="ARBA00022989"/>
    </source>
</evidence>
<evidence type="ECO:0000256" key="2">
    <source>
        <dbReference type="ARBA" id="ARBA00022475"/>
    </source>
</evidence>
<dbReference type="AlphaFoldDB" id="M0DPC0"/>
<name>M0DPC0_9EURY</name>
<accession>M0DPC0</accession>
<dbReference type="PANTHER" id="PTHR30250">
    <property type="entry name" value="PST FAMILY PREDICTED COLANIC ACID TRANSPORTER"/>
    <property type="match status" value="1"/>
</dbReference>
<dbReference type="Proteomes" id="UP000011572">
    <property type="component" value="Unassembled WGS sequence"/>
</dbReference>
<feature type="transmembrane region" description="Helical" evidence="6">
    <location>
        <begin position="83"/>
        <end position="106"/>
    </location>
</feature>
<dbReference type="InterPro" id="IPR050833">
    <property type="entry name" value="Poly_Biosynth_Transport"/>
</dbReference>
<organism evidence="7 8">
    <name type="scientific">Halorubrum distributum JCM 10247</name>
    <dbReference type="NCBI Taxonomy" id="1227486"/>
    <lineage>
        <taxon>Archaea</taxon>
        <taxon>Methanobacteriati</taxon>
        <taxon>Methanobacteriota</taxon>
        <taxon>Stenosarchaea group</taxon>
        <taxon>Halobacteria</taxon>
        <taxon>Halobacteriales</taxon>
        <taxon>Haloferacaceae</taxon>
        <taxon>Halorubrum</taxon>
        <taxon>Halorubrum distributum group</taxon>
    </lineage>
</organism>
<dbReference type="PANTHER" id="PTHR30250:SF27">
    <property type="entry name" value="POLYSACCHARIDE BIOSYNTHESIS PROTEIN"/>
    <property type="match status" value="1"/>
</dbReference>
<sequence>MWDNLVVGIINAILNVALIPTYGFLGAGIATAISYIVLNLLYSTQLYRRTGIHPFSTGLIRPGIIAIALTTITFWITRTFFSVTIPLLVAMFTVFLFAYGLIILRFGGIEEEEIMLVLSFEDRFDIDLGPLKKFVKLFIQ</sequence>
<keyword evidence="2" id="KW-1003">Cell membrane</keyword>
<evidence type="ECO:0000313" key="8">
    <source>
        <dbReference type="Proteomes" id="UP000011572"/>
    </source>
</evidence>